<gene>
    <name evidence="2" type="ORF">MIMGU_mgv1a014823mg</name>
</gene>
<reference evidence="2 3" key="1">
    <citation type="journal article" date="2013" name="Proc. Natl. Acad. Sci. U.S.A.">
        <title>Fine-scale variation in meiotic recombination in Mimulus inferred from population shotgun sequencing.</title>
        <authorList>
            <person name="Hellsten U."/>
            <person name="Wright K.M."/>
            <person name="Jenkins J."/>
            <person name="Shu S."/>
            <person name="Yuan Y."/>
            <person name="Wessler S.R."/>
            <person name="Schmutz J."/>
            <person name="Willis J.H."/>
            <person name="Rokhsar D.S."/>
        </authorList>
    </citation>
    <scope>NUCLEOTIDE SEQUENCE [LARGE SCALE GENOMIC DNA]</scope>
    <source>
        <strain evidence="3">cv. DUN x IM62</strain>
    </source>
</reference>
<feature type="compositionally biased region" description="Low complexity" evidence="1">
    <location>
        <begin position="158"/>
        <end position="177"/>
    </location>
</feature>
<dbReference type="PANTHER" id="PTHR31871">
    <property type="entry name" value="OS02G0137100 PROTEIN"/>
    <property type="match status" value="1"/>
</dbReference>
<protein>
    <submittedName>
        <fullName evidence="2">Uncharacterized protein</fullName>
    </submittedName>
</protein>
<evidence type="ECO:0000313" key="2">
    <source>
        <dbReference type="EMBL" id="EYU23005.1"/>
    </source>
</evidence>
<dbReference type="AlphaFoldDB" id="A0A022Q948"/>
<dbReference type="Proteomes" id="UP000030748">
    <property type="component" value="Unassembled WGS sequence"/>
</dbReference>
<sequence length="177" mass="19725">MDNQDFFRAYHTRLVLRDQIIEFNRLLSQQVQLMNGRNANNPPRQQQFPLPNINVMGNNEPLIEIGTPLVHDRRAVASPSNSVESNPIYMANFDLNLTLEPEPEPEPEPSTPSLSLSIYFSVNKFPGEVVFVFLRYTLCCAISDVGDDNIVQPKAEQSDSSDPSSSASHSHSPLGGK</sequence>
<dbReference type="InterPro" id="IPR006476">
    <property type="entry name" value="CHP01589_pln"/>
</dbReference>
<evidence type="ECO:0000313" key="3">
    <source>
        <dbReference type="Proteomes" id="UP000030748"/>
    </source>
</evidence>
<evidence type="ECO:0000256" key="1">
    <source>
        <dbReference type="SAM" id="MobiDB-lite"/>
    </source>
</evidence>
<accession>A0A022Q948</accession>
<organism evidence="2 3">
    <name type="scientific">Erythranthe guttata</name>
    <name type="common">Yellow monkey flower</name>
    <name type="synonym">Mimulus guttatus</name>
    <dbReference type="NCBI Taxonomy" id="4155"/>
    <lineage>
        <taxon>Eukaryota</taxon>
        <taxon>Viridiplantae</taxon>
        <taxon>Streptophyta</taxon>
        <taxon>Embryophyta</taxon>
        <taxon>Tracheophyta</taxon>
        <taxon>Spermatophyta</taxon>
        <taxon>Magnoliopsida</taxon>
        <taxon>eudicotyledons</taxon>
        <taxon>Gunneridae</taxon>
        <taxon>Pentapetalae</taxon>
        <taxon>asterids</taxon>
        <taxon>lamiids</taxon>
        <taxon>Lamiales</taxon>
        <taxon>Phrymaceae</taxon>
        <taxon>Erythranthe</taxon>
    </lineage>
</organism>
<dbReference type="EMBL" id="KI632185">
    <property type="protein sequence ID" value="EYU23005.1"/>
    <property type="molecule type" value="Genomic_DNA"/>
</dbReference>
<name>A0A022Q948_ERYGU</name>
<dbReference type="PANTHER" id="PTHR31871:SF1">
    <property type="entry name" value="HISTIDINE-TRNA LIGASE"/>
    <property type="match status" value="1"/>
</dbReference>
<proteinExistence type="predicted"/>
<keyword evidence="3" id="KW-1185">Reference proteome</keyword>
<feature type="region of interest" description="Disordered" evidence="1">
    <location>
        <begin position="151"/>
        <end position="177"/>
    </location>
</feature>